<accession>A0A3L6SCG2</accession>
<keyword evidence="3" id="KW-1185">Reference proteome</keyword>
<evidence type="ECO:0000256" key="1">
    <source>
        <dbReference type="SAM" id="Phobius"/>
    </source>
</evidence>
<proteinExistence type="predicted"/>
<evidence type="ECO:0000313" key="2">
    <source>
        <dbReference type="EMBL" id="RLN18618.1"/>
    </source>
</evidence>
<feature type="transmembrane region" description="Helical" evidence="1">
    <location>
        <begin position="64"/>
        <end position="89"/>
    </location>
</feature>
<comment type="caution">
    <text evidence="2">The sequence shown here is derived from an EMBL/GenBank/DDBJ whole genome shotgun (WGS) entry which is preliminary data.</text>
</comment>
<dbReference type="OrthoDB" id="10448327at2759"/>
<dbReference type="Proteomes" id="UP000275267">
    <property type="component" value="Unassembled WGS sequence"/>
</dbReference>
<keyword evidence="1" id="KW-0472">Membrane</keyword>
<keyword evidence="1" id="KW-1133">Transmembrane helix</keyword>
<reference evidence="3" key="1">
    <citation type="journal article" date="2019" name="Nat. Commun.">
        <title>The genome of broomcorn millet.</title>
        <authorList>
            <person name="Zou C."/>
            <person name="Miki D."/>
            <person name="Li D."/>
            <person name="Tang Q."/>
            <person name="Xiao L."/>
            <person name="Rajput S."/>
            <person name="Deng P."/>
            <person name="Jia W."/>
            <person name="Huang R."/>
            <person name="Zhang M."/>
            <person name="Sun Y."/>
            <person name="Hu J."/>
            <person name="Fu X."/>
            <person name="Schnable P.S."/>
            <person name="Li F."/>
            <person name="Zhang H."/>
            <person name="Feng B."/>
            <person name="Zhu X."/>
            <person name="Liu R."/>
            <person name="Schnable J.C."/>
            <person name="Zhu J.-K."/>
            <person name="Zhang H."/>
        </authorList>
    </citation>
    <scope>NUCLEOTIDE SEQUENCE [LARGE SCALE GENOMIC DNA]</scope>
</reference>
<organism evidence="2 3">
    <name type="scientific">Panicum miliaceum</name>
    <name type="common">Proso millet</name>
    <name type="synonym">Broomcorn millet</name>
    <dbReference type="NCBI Taxonomy" id="4540"/>
    <lineage>
        <taxon>Eukaryota</taxon>
        <taxon>Viridiplantae</taxon>
        <taxon>Streptophyta</taxon>
        <taxon>Embryophyta</taxon>
        <taxon>Tracheophyta</taxon>
        <taxon>Spermatophyta</taxon>
        <taxon>Magnoliopsida</taxon>
        <taxon>Liliopsida</taxon>
        <taxon>Poales</taxon>
        <taxon>Poaceae</taxon>
        <taxon>PACMAD clade</taxon>
        <taxon>Panicoideae</taxon>
        <taxon>Panicodae</taxon>
        <taxon>Paniceae</taxon>
        <taxon>Panicinae</taxon>
        <taxon>Panicum</taxon>
        <taxon>Panicum sect. Panicum</taxon>
    </lineage>
</organism>
<keyword evidence="1" id="KW-0812">Transmembrane</keyword>
<dbReference type="EMBL" id="PQIB02000005">
    <property type="protein sequence ID" value="RLN18618.1"/>
    <property type="molecule type" value="Genomic_DNA"/>
</dbReference>
<dbReference type="AlphaFoldDB" id="A0A3L6SCG2"/>
<name>A0A3L6SCG2_PANMI</name>
<sequence length="99" mass="11227">MALRALVGKLRSPPARGAVSRAFSQTCKHCGKTSSRILISLGQKNEAIKDDYSVRYKRFQRKQYMIRATTAVTSLTLSWLAVRAGIAYLEDDENYRSRK</sequence>
<gene>
    <name evidence="2" type="ORF">C2845_PM02G13240</name>
</gene>
<protein>
    <submittedName>
        <fullName evidence="2">Uncharacterized protein</fullName>
    </submittedName>
</protein>
<evidence type="ECO:0000313" key="3">
    <source>
        <dbReference type="Proteomes" id="UP000275267"/>
    </source>
</evidence>